<reference evidence="3" key="1">
    <citation type="submission" date="2016-02" db="EMBL/GenBank/DDBJ databases">
        <title>Draft genome sequence of Microdochium bolleyi, a fungal endophyte of beachgrass.</title>
        <authorList>
            <consortium name="DOE Joint Genome Institute"/>
            <person name="David A.S."/>
            <person name="May G."/>
            <person name="Haridas S."/>
            <person name="Lim J."/>
            <person name="Wang M."/>
            <person name="Labutti K."/>
            <person name="Lipzen A."/>
            <person name="Barry K."/>
            <person name="Grigoriev I.V."/>
        </authorList>
    </citation>
    <scope>NUCLEOTIDE SEQUENCE [LARGE SCALE GENOMIC DNA]</scope>
    <source>
        <strain evidence="3">J235TASD1</strain>
    </source>
</reference>
<dbReference type="Pfam" id="PF06985">
    <property type="entry name" value="HET"/>
    <property type="match status" value="1"/>
</dbReference>
<feature type="non-terminal residue" evidence="2">
    <location>
        <position position="1"/>
    </location>
</feature>
<name>A0A136IQR4_9PEZI</name>
<dbReference type="InterPro" id="IPR052895">
    <property type="entry name" value="HetReg/Transcr_Mod"/>
</dbReference>
<feature type="non-terminal residue" evidence="2">
    <location>
        <position position="157"/>
    </location>
</feature>
<evidence type="ECO:0000313" key="3">
    <source>
        <dbReference type="Proteomes" id="UP000070501"/>
    </source>
</evidence>
<evidence type="ECO:0000313" key="2">
    <source>
        <dbReference type="EMBL" id="KXJ87216.1"/>
    </source>
</evidence>
<dbReference type="PANTHER" id="PTHR24148">
    <property type="entry name" value="ANKYRIN REPEAT DOMAIN-CONTAINING PROTEIN 39 HOMOLOG-RELATED"/>
    <property type="match status" value="1"/>
</dbReference>
<dbReference type="AlphaFoldDB" id="A0A136IQR4"/>
<organism evidence="2 3">
    <name type="scientific">Microdochium bolleyi</name>
    <dbReference type="NCBI Taxonomy" id="196109"/>
    <lineage>
        <taxon>Eukaryota</taxon>
        <taxon>Fungi</taxon>
        <taxon>Dikarya</taxon>
        <taxon>Ascomycota</taxon>
        <taxon>Pezizomycotina</taxon>
        <taxon>Sordariomycetes</taxon>
        <taxon>Xylariomycetidae</taxon>
        <taxon>Xylariales</taxon>
        <taxon>Microdochiaceae</taxon>
        <taxon>Microdochium</taxon>
    </lineage>
</organism>
<evidence type="ECO:0000259" key="1">
    <source>
        <dbReference type="Pfam" id="PF06985"/>
    </source>
</evidence>
<gene>
    <name evidence="2" type="ORF">Micbo1qcDRAFT_167591</name>
</gene>
<dbReference type="EMBL" id="KQ964263">
    <property type="protein sequence ID" value="KXJ87216.1"/>
    <property type="molecule type" value="Genomic_DNA"/>
</dbReference>
<keyword evidence="3" id="KW-1185">Reference proteome</keyword>
<dbReference type="PANTHER" id="PTHR24148:SF73">
    <property type="entry name" value="HET DOMAIN PROTEIN (AFU_ORTHOLOGUE AFUA_8G01020)"/>
    <property type="match status" value="1"/>
</dbReference>
<protein>
    <recommendedName>
        <fullName evidence="1">Heterokaryon incompatibility domain-containing protein</fullName>
    </recommendedName>
</protein>
<accession>A0A136IQR4</accession>
<proteinExistence type="predicted"/>
<dbReference type="Proteomes" id="UP000070501">
    <property type="component" value="Unassembled WGS sequence"/>
</dbReference>
<sequence length="157" mass="18306">MAERSAQVAMMRQIYQGARRVISWLGHAQAPKTEDVLALKELVRAIGQLDDDDEPSRAIERTRGSQLWRLTPRTKSTPVDEVIGSLTTLFEDMRTSEYWRRAWIRQEVTSGRDVVLWHGHTEMLIADWMRVRDWVLALTALPKPAFFTPVEWQQLYL</sequence>
<dbReference type="OrthoDB" id="5386682at2759"/>
<feature type="domain" description="Heterokaryon incompatibility" evidence="1">
    <location>
        <begin position="3"/>
        <end position="107"/>
    </location>
</feature>
<dbReference type="InterPro" id="IPR010730">
    <property type="entry name" value="HET"/>
</dbReference>
<dbReference type="InParanoid" id="A0A136IQR4"/>